<dbReference type="InterPro" id="IPR032567">
    <property type="entry name" value="RTL1-rel"/>
</dbReference>
<protein>
    <recommendedName>
        <fullName evidence="4">CCHC-type domain-containing protein</fullName>
    </recommendedName>
</protein>
<keyword evidence="2" id="KW-0863">Zinc-finger</keyword>
<keyword evidence="2" id="KW-0479">Metal-binding</keyword>
<dbReference type="SUPFAM" id="SSF57756">
    <property type="entry name" value="Retrovirus zinc finger-like domains"/>
    <property type="match status" value="1"/>
</dbReference>
<dbReference type="InterPro" id="IPR001878">
    <property type="entry name" value="Znf_CCHC"/>
</dbReference>
<dbReference type="GO" id="GO:0006397">
    <property type="term" value="P:mRNA processing"/>
    <property type="evidence" value="ECO:0007669"/>
    <property type="project" value="UniProtKB-KW"/>
</dbReference>
<proteinExistence type="predicted"/>
<organism evidence="5 6">
    <name type="scientific">Mycena citricolor</name>
    <dbReference type="NCBI Taxonomy" id="2018698"/>
    <lineage>
        <taxon>Eukaryota</taxon>
        <taxon>Fungi</taxon>
        <taxon>Dikarya</taxon>
        <taxon>Basidiomycota</taxon>
        <taxon>Agaricomycotina</taxon>
        <taxon>Agaricomycetes</taxon>
        <taxon>Agaricomycetidae</taxon>
        <taxon>Agaricales</taxon>
        <taxon>Marasmiineae</taxon>
        <taxon>Mycenaceae</taxon>
        <taxon>Mycena</taxon>
    </lineage>
</organism>
<evidence type="ECO:0000313" key="6">
    <source>
        <dbReference type="Proteomes" id="UP001295794"/>
    </source>
</evidence>
<name>A0AAD2GTY4_9AGAR</name>
<dbReference type="Gene3D" id="4.10.60.10">
    <property type="entry name" value="Zinc finger, CCHC-type"/>
    <property type="match status" value="1"/>
</dbReference>
<dbReference type="GO" id="GO:0003676">
    <property type="term" value="F:nucleic acid binding"/>
    <property type="evidence" value="ECO:0007669"/>
    <property type="project" value="InterPro"/>
</dbReference>
<feature type="compositionally biased region" description="Pro residues" evidence="3">
    <location>
        <begin position="466"/>
        <end position="476"/>
    </location>
</feature>
<evidence type="ECO:0000259" key="4">
    <source>
        <dbReference type="PROSITE" id="PS50158"/>
    </source>
</evidence>
<feature type="domain" description="CCHC-type" evidence="4">
    <location>
        <begin position="739"/>
        <end position="754"/>
    </location>
</feature>
<keyword evidence="1" id="KW-0507">mRNA processing</keyword>
<feature type="compositionally biased region" description="Acidic residues" evidence="3">
    <location>
        <begin position="453"/>
        <end position="462"/>
    </location>
</feature>
<keyword evidence="2" id="KW-0862">Zinc</keyword>
<dbReference type="GO" id="GO:0008270">
    <property type="term" value="F:zinc ion binding"/>
    <property type="evidence" value="ECO:0007669"/>
    <property type="project" value="UniProtKB-KW"/>
</dbReference>
<dbReference type="Pfam" id="PF03732">
    <property type="entry name" value="Retrotrans_gag"/>
    <property type="match status" value="1"/>
</dbReference>
<dbReference type="InterPro" id="IPR036875">
    <property type="entry name" value="Znf_CCHC_sf"/>
</dbReference>
<accession>A0AAD2GTY4</accession>
<sequence>MPNQHKPLPPETPELRTLIEYYWRMKHNDRYILEQLKKHHIDLSRYGLEIKAFRKLRERMGFFRVRKQGHTVDSIMGPIARIRIVYPRAGARDMVNLLFHEEDILVPRSVVIEYFLIPLVSQSDPGSENVGIANGHTTLRHLHDPDLAGTSQHRYMREKKNVMPEITWSMMRRRFTPGFEDILDTGVDNGWYDPGIVLESLIFRWVFIPWLQAELEAYQKRVNMTAKHRDRNKILPHGVPQHMLEFPEEYAILDFKVKVNQAHIDTVQEQYAPPAHDIFHLVPPDFAEYISRFYADLGSPPVTRQTCWDVYRQLLRCFEELDQLPGTAGPSVDQIWGFALTQAADQYCDKIQPIAGLRPLRGGEDVIGQDGAYYMGCHSSATFSSYHRRSYLILARLILSRITASDAHDSTISYRFPSSSGSPSPPPIVPSSPDLAHQNQPGPSNPYLALPPSEDEIPDLDELPSKQPPSPPPHTPAPTMSGHHRITLAANPPYFDGDKSKYLGFVDACTTYIGAYRSEFSQDETKILFVLSYLRNENGTSCAASRWAMNWKQHNFDGFQGLKAGVTSKNFLEELQRAFGDSNAEQVAAARLMALRQNKRSFADYISDFEMLAADAGYNVVDTTDDKGEYKKGDQDNILIEFLERGLSSEIASRLYNTAVPLPKAYGAFKAWCINIEANALRDQLCKASYGHPTQRPPPQFRPQAAPVAPTPAPARPAANEPVPMEIDRTHARGRNIICYNCQQPGHIARNCPEPRKKRTFFNRATMLEEIENGDKDNEFLKEIAEKLREKGF</sequence>
<dbReference type="PANTHER" id="PTHR15503:SF22">
    <property type="entry name" value="TRANSPOSON TY3-I GAG POLYPROTEIN"/>
    <property type="match status" value="1"/>
</dbReference>
<dbReference type="Proteomes" id="UP001295794">
    <property type="component" value="Unassembled WGS sequence"/>
</dbReference>
<evidence type="ECO:0000256" key="2">
    <source>
        <dbReference type="PROSITE-ProRule" id="PRU00047"/>
    </source>
</evidence>
<evidence type="ECO:0000256" key="1">
    <source>
        <dbReference type="ARBA" id="ARBA00022664"/>
    </source>
</evidence>
<evidence type="ECO:0000313" key="5">
    <source>
        <dbReference type="EMBL" id="CAK5263818.1"/>
    </source>
</evidence>
<dbReference type="InterPro" id="IPR005162">
    <property type="entry name" value="Retrotrans_gag_dom"/>
</dbReference>
<dbReference type="PANTHER" id="PTHR15503">
    <property type="entry name" value="LDOC1 RELATED"/>
    <property type="match status" value="1"/>
</dbReference>
<comment type="caution">
    <text evidence="5">The sequence shown here is derived from an EMBL/GenBank/DDBJ whole genome shotgun (WGS) entry which is preliminary data.</text>
</comment>
<reference evidence="5" key="1">
    <citation type="submission" date="2023-11" db="EMBL/GenBank/DDBJ databases">
        <authorList>
            <person name="De Vega J J."/>
            <person name="De Vega J J."/>
        </authorList>
    </citation>
    <scope>NUCLEOTIDE SEQUENCE</scope>
</reference>
<feature type="region of interest" description="Disordered" evidence="3">
    <location>
        <begin position="691"/>
        <end position="721"/>
    </location>
</feature>
<gene>
    <name evidence="5" type="ORF">MYCIT1_LOCUS3493</name>
</gene>
<dbReference type="SMART" id="SM00343">
    <property type="entry name" value="ZnF_C2HC"/>
    <property type="match status" value="1"/>
</dbReference>
<dbReference type="EMBL" id="CAVNYO010000045">
    <property type="protein sequence ID" value="CAK5263818.1"/>
    <property type="molecule type" value="Genomic_DNA"/>
</dbReference>
<keyword evidence="6" id="KW-1185">Reference proteome</keyword>
<evidence type="ECO:0000256" key="3">
    <source>
        <dbReference type="SAM" id="MobiDB-lite"/>
    </source>
</evidence>
<feature type="region of interest" description="Disordered" evidence="3">
    <location>
        <begin position="414"/>
        <end position="484"/>
    </location>
</feature>
<dbReference type="PROSITE" id="PS50158">
    <property type="entry name" value="ZF_CCHC"/>
    <property type="match status" value="1"/>
</dbReference>
<dbReference type="Pfam" id="PF00098">
    <property type="entry name" value="zf-CCHC"/>
    <property type="match status" value="1"/>
</dbReference>
<dbReference type="AlphaFoldDB" id="A0AAD2GTY4"/>